<name>A0ABS9M1S3_9BRAD</name>
<dbReference type="EMBL" id="JAKLUA010000039">
    <property type="protein sequence ID" value="MCG2673220.1"/>
    <property type="molecule type" value="Genomic_DNA"/>
</dbReference>
<reference evidence="1" key="1">
    <citation type="submission" date="2022-01" db="EMBL/GenBank/DDBJ databases">
        <title>Genome sequnece data of strain Bradyrhizobium sp. nov.</title>
        <authorList>
            <person name="Zhang J."/>
        </authorList>
    </citation>
    <scope>NUCLEOTIDE SEQUENCE</scope>
    <source>
        <strain evidence="1">WYCCWR 12774</strain>
    </source>
</reference>
<dbReference type="RefSeq" id="WP_237874244.1">
    <property type="nucleotide sequence ID" value="NZ_JAKLUA010000039.1"/>
</dbReference>
<proteinExistence type="predicted"/>
<comment type="caution">
    <text evidence="1">The sequence shown here is derived from an EMBL/GenBank/DDBJ whole genome shotgun (WGS) entry which is preliminary data.</text>
</comment>
<protein>
    <submittedName>
        <fullName evidence="1">Uncharacterized protein</fullName>
    </submittedName>
</protein>
<keyword evidence="2" id="KW-1185">Reference proteome</keyword>
<organism evidence="1 2">
    <name type="scientific">Bradyrhizobium zhengyangense</name>
    <dbReference type="NCBI Taxonomy" id="2911009"/>
    <lineage>
        <taxon>Bacteria</taxon>
        <taxon>Pseudomonadati</taxon>
        <taxon>Pseudomonadota</taxon>
        <taxon>Alphaproteobacteria</taxon>
        <taxon>Hyphomicrobiales</taxon>
        <taxon>Nitrobacteraceae</taxon>
        <taxon>Bradyrhizobium</taxon>
    </lineage>
</organism>
<accession>A0ABS9M1S3</accession>
<dbReference type="Proteomes" id="UP001139012">
    <property type="component" value="Unassembled WGS sequence"/>
</dbReference>
<evidence type="ECO:0000313" key="1">
    <source>
        <dbReference type="EMBL" id="MCG2673220.1"/>
    </source>
</evidence>
<sequence>MPTLRETSTRAKRERNRRPFTLKASGAEFGAGIEYAIEMGWVELHESGTNVRLLSPCDNLMSR</sequence>
<evidence type="ECO:0000313" key="2">
    <source>
        <dbReference type="Proteomes" id="UP001139012"/>
    </source>
</evidence>
<gene>
    <name evidence="1" type="ORF">L6637_40735</name>
</gene>